<sequence length="234" mass="25422">MSHTPLFTDRTDAGEKLAKQIDSVMRQTATSTTRPIVYALPRGGLPVAAPVARLLGCPLTIMVAKKISHPQNPELAIGAVTASLNVLWSEQKLNRRQNYLRSPSGGCFAPSRELALNVAIDKAKILYEQLIPGCPQVNTENATVILVDDGIATGMTIAVAAIAAKALGCAEVWLCSPVAPLKLLPWLSQWCDRLIILETPEPFLSVSNFYVNFPQVESSEALVYLQQQHHPLTD</sequence>
<dbReference type="Proteomes" id="UP000660380">
    <property type="component" value="Unassembled WGS sequence"/>
</dbReference>
<dbReference type="RefSeq" id="WP_029634669.1">
    <property type="nucleotide sequence ID" value="NZ_JACJTA010000082.1"/>
</dbReference>
<accession>A0ABR8GZ61</accession>
<dbReference type="Pfam" id="PF00156">
    <property type="entry name" value="Pribosyltran"/>
    <property type="match status" value="1"/>
</dbReference>
<comment type="caution">
    <text evidence="2">The sequence shown here is derived from an EMBL/GenBank/DDBJ whole genome shotgun (WGS) entry which is preliminary data.</text>
</comment>
<protein>
    <submittedName>
        <fullName evidence="2">Phosphoribosyltransferase</fullName>
    </submittedName>
</protein>
<dbReference type="Gene3D" id="3.30.1310.20">
    <property type="entry name" value="PRTase-like"/>
    <property type="match status" value="1"/>
</dbReference>
<organism evidence="2 3">
    <name type="scientific">Scytonema hofmannii FACHB-248</name>
    <dbReference type="NCBI Taxonomy" id="1842502"/>
    <lineage>
        <taxon>Bacteria</taxon>
        <taxon>Bacillati</taxon>
        <taxon>Cyanobacteriota</taxon>
        <taxon>Cyanophyceae</taxon>
        <taxon>Nostocales</taxon>
        <taxon>Scytonemataceae</taxon>
        <taxon>Scytonema</taxon>
    </lineage>
</organism>
<dbReference type="InterPro" id="IPR000836">
    <property type="entry name" value="PRTase_dom"/>
</dbReference>
<dbReference type="GO" id="GO:0016757">
    <property type="term" value="F:glycosyltransferase activity"/>
    <property type="evidence" value="ECO:0007669"/>
    <property type="project" value="UniProtKB-KW"/>
</dbReference>
<gene>
    <name evidence="2" type="ORF">H6G81_27010</name>
</gene>
<dbReference type="Gene3D" id="3.40.50.2020">
    <property type="match status" value="1"/>
</dbReference>
<keyword evidence="2" id="KW-0808">Transferase</keyword>
<proteinExistence type="predicted"/>
<evidence type="ECO:0000259" key="1">
    <source>
        <dbReference type="Pfam" id="PF00156"/>
    </source>
</evidence>
<dbReference type="InterPro" id="IPR029057">
    <property type="entry name" value="PRTase-like"/>
</dbReference>
<dbReference type="CDD" id="cd06223">
    <property type="entry name" value="PRTases_typeI"/>
    <property type="match status" value="1"/>
</dbReference>
<evidence type="ECO:0000313" key="3">
    <source>
        <dbReference type="Proteomes" id="UP000660380"/>
    </source>
</evidence>
<evidence type="ECO:0000313" key="2">
    <source>
        <dbReference type="EMBL" id="MBD2608068.1"/>
    </source>
</evidence>
<dbReference type="EMBL" id="JACJTA010000082">
    <property type="protein sequence ID" value="MBD2608068.1"/>
    <property type="molecule type" value="Genomic_DNA"/>
</dbReference>
<reference evidence="2 3" key="1">
    <citation type="journal article" date="2020" name="ISME J.">
        <title>Comparative genomics reveals insights into cyanobacterial evolution and habitat adaptation.</title>
        <authorList>
            <person name="Chen M.Y."/>
            <person name="Teng W.K."/>
            <person name="Zhao L."/>
            <person name="Hu C.X."/>
            <person name="Zhou Y.K."/>
            <person name="Han B.P."/>
            <person name="Song L.R."/>
            <person name="Shu W.S."/>
        </authorList>
    </citation>
    <scope>NUCLEOTIDE SEQUENCE [LARGE SCALE GENOMIC DNA]</scope>
    <source>
        <strain evidence="2 3">FACHB-248</strain>
    </source>
</reference>
<feature type="domain" description="Phosphoribosyltransferase" evidence="1">
    <location>
        <begin position="14"/>
        <end position="179"/>
    </location>
</feature>
<dbReference type="SUPFAM" id="SSF53271">
    <property type="entry name" value="PRTase-like"/>
    <property type="match status" value="1"/>
</dbReference>
<name>A0ABR8GZ61_9CYAN</name>
<keyword evidence="3" id="KW-1185">Reference proteome</keyword>
<keyword evidence="2" id="KW-0328">Glycosyltransferase</keyword>